<dbReference type="InterPro" id="IPR015422">
    <property type="entry name" value="PyrdxlP-dep_Trfase_small"/>
</dbReference>
<name>A0ABW3HZM6_9FLAO</name>
<evidence type="ECO:0000256" key="1">
    <source>
        <dbReference type="ARBA" id="ARBA00001933"/>
    </source>
</evidence>
<gene>
    <name evidence="6" type="ORF">ACFQ1O_03290</name>
</gene>
<dbReference type="InterPro" id="IPR049704">
    <property type="entry name" value="Aminotrans_3_PPA_site"/>
</dbReference>
<keyword evidence="2 6" id="KW-0032">Aminotransferase</keyword>
<dbReference type="RefSeq" id="WP_377713314.1">
    <property type="nucleotide sequence ID" value="NZ_JBHTJM010000003.1"/>
</dbReference>
<accession>A0ABW3HZM6</accession>
<dbReference type="PANTHER" id="PTHR11986">
    <property type="entry name" value="AMINOTRANSFERASE CLASS III"/>
    <property type="match status" value="1"/>
</dbReference>
<evidence type="ECO:0000256" key="3">
    <source>
        <dbReference type="ARBA" id="ARBA00022679"/>
    </source>
</evidence>
<reference evidence="7" key="1">
    <citation type="journal article" date="2019" name="Int. J. Syst. Evol. Microbiol.">
        <title>The Global Catalogue of Microorganisms (GCM) 10K type strain sequencing project: providing services to taxonomists for standard genome sequencing and annotation.</title>
        <authorList>
            <consortium name="The Broad Institute Genomics Platform"/>
            <consortium name="The Broad Institute Genome Sequencing Center for Infectious Disease"/>
            <person name="Wu L."/>
            <person name="Ma J."/>
        </authorList>
    </citation>
    <scope>NUCLEOTIDE SEQUENCE [LARGE SCALE GENOMIC DNA]</scope>
    <source>
        <strain evidence="7">CCUG 62114</strain>
    </source>
</reference>
<dbReference type="PROSITE" id="PS00600">
    <property type="entry name" value="AA_TRANSFER_CLASS_3"/>
    <property type="match status" value="1"/>
</dbReference>
<dbReference type="GO" id="GO:0008483">
    <property type="term" value="F:transaminase activity"/>
    <property type="evidence" value="ECO:0007669"/>
    <property type="project" value="UniProtKB-KW"/>
</dbReference>
<comment type="caution">
    <text evidence="6">The sequence shown here is derived from an EMBL/GenBank/DDBJ whole genome shotgun (WGS) entry which is preliminary data.</text>
</comment>
<dbReference type="InterPro" id="IPR005814">
    <property type="entry name" value="Aminotrans_3"/>
</dbReference>
<dbReference type="EMBL" id="JBHTJM010000003">
    <property type="protein sequence ID" value="MFD0963025.1"/>
    <property type="molecule type" value="Genomic_DNA"/>
</dbReference>
<evidence type="ECO:0000256" key="2">
    <source>
        <dbReference type="ARBA" id="ARBA00022576"/>
    </source>
</evidence>
<keyword evidence="3" id="KW-0808">Transferase</keyword>
<evidence type="ECO:0000313" key="6">
    <source>
        <dbReference type="EMBL" id="MFD0963025.1"/>
    </source>
</evidence>
<dbReference type="PANTHER" id="PTHR11986:SF79">
    <property type="entry name" value="ACETYLORNITHINE AMINOTRANSFERASE, MITOCHONDRIAL"/>
    <property type="match status" value="1"/>
</dbReference>
<dbReference type="CDD" id="cd00610">
    <property type="entry name" value="OAT_like"/>
    <property type="match status" value="1"/>
</dbReference>
<comment type="cofactor">
    <cofactor evidence="1">
        <name>pyridoxal 5'-phosphate</name>
        <dbReference type="ChEBI" id="CHEBI:597326"/>
    </cofactor>
</comment>
<comment type="similarity">
    <text evidence="5">Belongs to the class-III pyridoxal-phosphate-dependent aminotransferase family.</text>
</comment>
<dbReference type="InterPro" id="IPR015424">
    <property type="entry name" value="PyrdxlP-dep_Trfase"/>
</dbReference>
<keyword evidence="4 5" id="KW-0663">Pyridoxal phosphate</keyword>
<dbReference type="InterPro" id="IPR015421">
    <property type="entry name" value="PyrdxlP-dep_Trfase_major"/>
</dbReference>
<dbReference type="Gene3D" id="3.90.1150.10">
    <property type="entry name" value="Aspartate Aminotransferase, domain 1"/>
    <property type="match status" value="1"/>
</dbReference>
<dbReference type="Pfam" id="PF00202">
    <property type="entry name" value="Aminotran_3"/>
    <property type="match status" value="1"/>
</dbReference>
<evidence type="ECO:0000256" key="5">
    <source>
        <dbReference type="RuleBase" id="RU003560"/>
    </source>
</evidence>
<protein>
    <submittedName>
        <fullName evidence="6">Aspartate aminotransferase family protein</fullName>
    </submittedName>
</protein>
<keyword evidence="7" id="KW-1185">Reference proteome</keyword>
<dbReference type="Proteomes" id="UP001596997">
    <property type="component" value="Unassembled WGS sequence"/>
</dbReference>
<organism evidence="6 7">
    <name type="scientific">Pseudofulvibacter geojedonensis</name>
    <dbReference type="NCBI Taxonomy" id="1123758"/>
    <lineage>
        <taxon>Bacteria</taxon>
        <taxon>Pseudomonadati</taxon>
        <taxon>Bacteroidota</taxon>
        <taxon>Flavobacteriia</taxon>
        <taxon>Flavobacteriales</taxon>
        <taxon>Flavobacteriaceae</taxon>
        <taxon>Pseudofulvibacter</taxon>
    </lineage>
</organism>
<sequence length="396" mass="43425">MKKDFFKYQAQTTPHPLAMEISHAKGSYIYDSKQKSYLDFVAGVSACSLGHQHPKVVTAIKEQLDKYLHVMVYGEYIQEPAVELAKLLAQQLPESLEKTYLVNSGTEAIEGGMKLAKRATGRSEIISAKNAYHGNTQGAMSIMGYEERKQAFRPLLPNVNFIEFNNFSDLDKITSKTAGVVLETIQGGAGFIEPTNNYLKAVKRKCESVGALLILDEIQPGFGRTGKLFGFEHYNIVPDILVMGKGMGGGMPIGAFSCSTELMNLLQDKPKLGHITTFGGHPVIAAAALATLQEITSSNLIPETLEKEALIRKHLQHPLIKEIRGKGLMLAALVDSAEVCNEVILQSQDKGLILFWLLFEPKAIRITPPLTISNDEIIAGCNIIINLLNNIQAKMA</sequence>
<evidence type="ECO:0000313" key="7">
    <source>
        <dbReference type="Proteomes" id="UP001596997"/>
    </source>
</evidence>
<dbReference type="PIRSF" id="PIRSF000521">
    <property type="entry name" value="Transaminase_4ab_Lys_Orn"/>
    <property type="match status" value="1"/>
</dbReference>
<dbReference type="InterPro" id="IPR050103">
    <property type="entry name" value="Class-III_PLP-dep_AT"/>
</dbReference>
<dbReference type="SUPFAM" id="SSF53383">
    <property type="entry name" value="PLP-dependent transferases"/>
    <property type="match status" value="1"/>
</dbReference>
<dbReference type="Gene3D" id="3.40.640.10">
    <property type="entry name" value="Type I PLP-dependent aspartate aminotransferase-like (Major domain)"/>
    <property type="match status" value="1"/>
</dbReference>
<proteinExistence type="inferred from homology"/>
<evidence type="ECO:0000256" key="4">
    <source>
        <dbReference type="ARBA" id="ARBA00022898"/>
    </source>
</evidence>